<keyword evidence="3" id="KW-0813">Transport</keyword>
<dbReference type="Pfam" id="PF02064">
    <property type="entry name" value="MAS20"/>
    <property type="match status" value="1"/>
</dbReference>
<dbReference type="InterPro" id="IPR002056">
    <property type="entry name" value="MAS20"/>
</dbReference>
<evidence type="ECO:0000256" key="10">
    <source>
        <dbReference type="ARBA" id="ARBA00023136"/>
    </source>
</evidence>
<gene>
    <name evidence="13" type="primary">LOC115208540</name>
</gene>
<dbReference type="InterPro" id="IPR022422">
    <property type="entry name" value="MAS20_rcpt_metazoan"/>
</dbReference>
<keyword evidence="10 11" id="KW-0472">Membrane</keyword>
<evidence type="ECO:0000256" key="7">
    <source>
        <dbReference type="ARBA" id="ARBA00022927"/>
    </source>
</evidence>
<dbReference type="PRINTS" id="PR00351">
    <property type="entry name" value="OM20RECEPTOR"/>
</dbReference>
<dbReference type="Proteomes" id="UP000472277">
    <property type="component" value="Chromosome 14"/>
</dbReference>
<evidence type="ECO:0000256" key="3">
    <source>
        <dbReference type="ARBA" id="ARBA00022448"/>
    </source>
</evidence>
<evidence type="ECO:0000313" key="13">
    <source>
        <dbReference type="Ensembl" id="ENSSTUP00000066211.1"/>
    </source>
</evidence>
<comment type="subcellular location">
    <subcellularLocation>
        <location evidence="1">Mitochondrion outer membrane</location>
        <topology evidence="1">Single-pass membrane protein</topology>
    </subcellularLocation>
</comment>
<dbReference type="PANTHER" id="PTHR12430:SF0">
    <property type="entry name" value="TRANSLOCASE OF OUTER MITOCHONDRIAL MEMBRANE 20"/>
    <property type="match status" value="1"/>
</dbReference>
<dbReference type="SUPFAM" id="SSF47157">
    <property type="entry name" value="Mitochondrial import receptor subunit Tom20"/>
    <property type="match status" value="1"/>
</dbReference>
<keyword evidence="5 12" id="KW-0812">Transmembrane</keyword>
<dbReference type="PRINTS" id="PR01989">
    <property type="entry name" value="EUOM20RECPTR"/>
</dbReference>
<feature type="transmembrane region" description="Helical" evidence="12">
    <location>
        <begin position="6"/>
        <end position="25"/>
    </location>
</feature>
<proteinExistence type="inferred from homology"/>
<evidence type="ECO:0000256" key="4">
    <source>
        <dbReference type="ARBA" id="ARBA00022553"/>
    </source>
</evidence>
<dbReference type="PANTHER" id="PTHR12430">
    <property type="entry name" value="MITOCHONDRIAL IMPORT RECEPTOR SUBUNIT TOM20"/>
    <property type="match status" value="1"/>
</dbReference>
<dbReference type="GeneTree" id="ENSGT00390000011698"/>
<sequence length="142" mass="15864">MMGGKSSTIAAGVCGALFVGYCIYFDRKRRSDPNFKNRLRERERLQNKGQDLCVVGLLQLPDLKDAEAVQKFFLEEIQLGEELLAQGDYENGVEHLTNAIAVCGQPQQLLQVLQQTLPPPVFQMLLTKLPTISQVHISLPQP</sequence>
<dbReference type="GO" id="GO:0006886">
    <property type="term" value="P:intracellular protein transport"/>
    <property type="evidence" value="ECO:0007669"/>
    <property type="project" value="InterPro"/>
</dbReference>
<evidence type="ECO:0000256" key="5">
    <source>
        <dbReference type="ARBA" id="ARBA00022692"/>
    </source>
</evidence>
<evidence type="ECO:0000256" key="2">
    <source>
        <dbReference type="ARBA" id="ARBA00005792"/>
    </source>
</evidence>
<evidence type="ECO:0000256" key="6">
    <source>
        <dbReference type="ARBA" id="ARBA00022787"/>
    </source>
</evidence>
<dbReference type="InterPro" id="IPR023392">
    <property type="entry name" value="Tom20_dom_sf"/>
</dbReference>
<organism evidence="13 14">
    <name type="scientific">Salmo trutta</name>
    <name type="common">Brown trout</name>
    <dbReference type="NCBI Taxonomy" id="8032"/>
    <lineage>
        <taxon>Eukaryota</taxon>
        <taxon>Metazoa</taxon>
        <taxon>Chordata</taxon>
        <taxon>Craniata</taxon>
        <taxon>Vertebrata</taxon>
        <taxon>Euteleostomi</taxon>
        <taxon>Actinopterygii</taxon>
        <taxon>Neopterygii</taxon>
        <taxon>Teleostei</taxon>
        <taxon>Protacanthopterygii</taxon>
        <taxon>Salmoniformes</taxon>
        <taxon>Salmonidae</taxon>
        <taxon>Salmoninae</taxon>
        <taxon>Salmo</taxon>
    </lineage>
</organism>
<evidence type="ECO:0000313" key="14">
    <source>
        <dbReference type="Proteomes" id="UP000472277"/>
    </source>
</evidence>
<keyword evidence="7" id="KW-0653">Protein transport</keyword>
<dbReference type="GO" id="GO:0030943">
    <property type="term" value="F:mitochondrion targeting sequence binding"/>
    <property type="evidence" value="ECO:0007669"/>
    <property type="project" value="TreeGrafter"/>
</dbReference>
<protein>
    <submittedName>
        <fullName evidence="13">Translocase of outer mitochondrial membrane 20b</fullName>
    </submittedName>
</protein>
<dbReference type="GO" id="GO:0005742">
    <property type="term" value="C:mitochondrial outer membrane translocase complex"/>
    <property type="evidence" value="ECO:0007669"/>
    <property type="project" value="UniProtKB-UniRule"/>
</dbReference>
<dbReference type="GO" id="GO:0030150">
    <property type="term" value="P:protein import into mitochondrial matrix"/>
    <property type="evidence" value="ECO:0007669"/>
    <property type="project" value="TreeGrafter"/>
</dbReference>
<dbReference type="GO" id="GO:0006605">
    <property type="term" value="P:protein targeting"/>
    <property type="evidence" value="ECO:0007669"/>
    <property type="project" value="InterPro"/>
</dbReference>
<evidence type="ECO:0000256" key="1">
    <source>
        <dbReference type="ARBA" id="ARBA00004572"/>
    </source>
</evidence>
<comment type="similarity">
    <text evidence="2 11">Belongs to the Tom20 family.</text>
</comment>
<name>A0A674B5V4_SALTR</name>
<dbReference type="GO" id="GO:0016031">
    <property type="term" value="P:tRNA import into mitochondrion"/>
    <property type="evidence" value="ECO:0007669"/>
    <property type="project" value="TreeGrafter"/>
</dbReference>
<evidence type="ECO:0000256" key="11">
    <source>
        <dbReference type="PIRNR" id="PIRNR037707"/>
    </source>
</evidence>
<dbReference type="Gene3D" id="1.20.960.10">
    <property type="entry name" value="Mitochondrial outer membrane translocase complex, subunit Tom20 domain"/>
    <property type="match status" value="1"/>
</dbReference>
<reference evidence="13" key="1">
    <citation type="submission" date="2025-08" db="UniProtKB">
        <authorList>
            <consortium name="Ensembl"/>
        </authorList>
    </citation>
    <scope>IDENTIFICATION</scope>
</reference>
<evidence type="ECO:0000256" key="12">
    <source>
        <dbReference type="SAM" id="Phobius"/>
    </source>
</evidence>
<keyword evidence="8 12" id="KW-1133">Transmembrane helix</keyword>
<keyword evidence="9 11" id="KW-0496">Mitochondrion</keyword>
<reference evidence="13" key="2">
    <citation type="submission" date="2025-09" db="UniProtKB">
        <authorList>
            <consortium name="Ensembl"/>
        </authorList>
    </citation>
    <scope>IDENTIFICATION</scope>
</reference>
<dbReference type="Ensembl" id="ENSSTUT00000070207.1">
    <property type="protein sequence ID" value="ENSSTUP00000066211.1"/>
    <property type="gene ID" value="ENSSTUG00000028962.1"/>
</dbReference>
<accession>A0A674B5V4</accession>
<dbReference type="GO" id="GO:0008320">
    <property type="term" value="F:protein transmembrane transporter activity"/>
    <property type="evidence" value="ECO:0007669"/>
    <property type="project" value="TreeGrafter"/>
</dbReference>
<dbReference type="AlphaFoldDB" id="A0A674B5V4"/>
<evidence type="ECO:0000256" key="9">
    <source>
        <dbReference type="ARBA" id="ARBA00023128"/>
    </source>
</evidence>
<dbReference type="PIRSF" id="PIRSF037707">
    <property type="entry name" value="MAS20_rcpt"/>
    <property type="match status" value="1"/>
</dbReference>
<keyword evidence="14" id="KW-1185">Reference proteome</keyword>
<dbReference type="FunFam" id="1.20.960.10:FF:000001">
    <property type="entry name" value="Mitochondrial import receptor subunit TOM20 homolog"/>
    <property type="match status" value="1"/>
</dbReference>
<evidence type="ECO:0000256" key="8">
    <source>
        <dbReference type="ARBA" id="ARBA00022989"/>
    </source>
</evidence>
<keyword evidence="4" id="KW-0597">Phosphoprotein</keyword>
<keyword evidence="6 11" id="KW-1000">Mitochondrion outer membrane</keyword>